<reference evidence="6 7" key="1">
    <citation type="submission" date="2017-11" db="EMBL/GenBank/DDBJ databases">
        <title>Infants hospitalized years apart are colonized by the same room-sourced microbial strains.</title>
        <authorList>
            <person name="Brooks B."/>
            <person name="Olm M.R."/>
            <person name="Firek B.A."/>
            <person name="Baker R."/>
            <person name="Thomas B.C."/>
            <person name="Morowitz M.J."/>
            <person name="Banfield J.F."/>
        </authorList>
    </citation>
    <scope>NUCLEOTIDE SEQUENCE [LARGE SCALE GENOMIC DNA]</scope>
    <source>
        <strain evidence="6">S2_009_000_R2_76</strain>
    </source>
</reference>
<feature type="binding site" evidence="3">
    <location>
        <position position="176"/>
    </location>
    <ligand>
        <name>Cu cation</name>
        <dbReference type="ChEBI" id="CHEBI:23378"/>
    </ligand>
</feature>
<keyword evidence="4" id="KW-1015">Disulfide bond</keyword>
<sequence>MTSQKKSITFFLLIAVVCPVVVFAMVHWYENTMQDLPYFGKNYTVSTGKNDQFQIEDFSFENESGTISSLDSVKGKVWVANYFFSYCKTICPVIMPNLTKVQKAFDQNKDFKMLSFSVDPLRDSVARLKEYSQQIGVGDPQWHLLTGDKKLLYRFARNQLFLTATDGDGGPDDFIHSDKIALLDKQGHIRGYYDGTNRKDIEQLIKDIRKILK</sequence>
<dbReference type="PANTHER" id="PTHR12151:SF25">
    <property type="entry name" value="LINALOOL DEHYDRATASE_ISOMERASE DOMAIN-CONTAINING PROTEIN"/>
    <property type="match status" value="1"/>
</dbReference>
<keyword evidence="3" id="KW-0479">Metal-binding</keyword>
<dbReference type="GO" id="GO:0046872">
    <property type="term" value="F:metal ion binding"/>
    <property type="evidence" value="ECO:0007669"/>
    <property type="project" value="UniProtKB-KW"/>
</dbReference>
<dbReference type="InterPro" id="IPR013766">
    <property type="entry name" value="Thioredoxin_domain"/>
</dbReference>
<organism evidence="6 7">
    <name type="scientific">Pseudopedobacter saltans</name>
    <dbReference type="NCBI Taxonomy" id="151895"/>
    <lineage>
        <taxon>Bacteria</taxon>
        <taxon>Pseudomonadati</taxon>
        <taxon>Bacteroidota</taxon>
        <taxon>Sphingobacteriia</taxon>
        <taxon>Sphingobacteriales</taxon>
        <taxon>Sphingobacteriaceae</taxon>
        <taxon>Pseudopedobacter</taxon>
    </lineage>
</organism>
<dbReference type="EMBL" id="QFOI01000564">
    <property type="protein sequence ID" value="PZP40928.1"/>
    <property type="molecule type" value="Genomic_DNA"/>
</dbReference>
<gene>
    <name evidence="6" type="ORF">DI598_18865</name>
</gene>
<dbReference type="SUPFAM" id="SSF52833">
    <property type="entry name" value="Thioredoxin-like"/>
    <property type="match status" value="1"/>
</dbReference>
<evidence type="ECO:0000256" key="4">
    <source>
        <dbReference type="PIRSR" id="PIRSR603782-2"/>
    </source>
</evidence>
<comment type="similarity">
    <text evidence="1">Belongs to the SCO1/2 family.</text>
</comment>
<dbReference type="Gene3D" id="3.40.30.10">
    <property type="entry name" value="Glutaredoxin"/>
    <property type="match status" value="1"/>
</dbReference>
<evidence type="ECO:0000313" key="7">
    <source>
        <dbReference type="Proteomes" id="UP000249645"/>
    </source>
</evidence>
<feature type="domain" description="Thioredoxin" evidence="5">
    <location>
        <begin position="49"/>
        <end position="213"/>
    </location>
</feature>
<keyword evidence="2 3" id="KW-0186">Copper</keyword>
<proteinExistence type="inferred from homology"/>
<accession>A0A2W5ED58</accession>
<dbReference type="PROSITE" id="PS51352">
    <property type="entry name" value="THIOREDOXIN_2"/>
    <property type="match status" value="1"/>
</dbReference>
<feature type="disulfide bond" description="Redox-active" evidence="4">
    <location>
        <begin position="87"/>
        <end position="91"/>
    </location>
</feature>
<evidence type="ECO:0000256" key="1">
    <source>
        <dbReference type="ARBA" id="ARBA00010996"/>
    </source>
</evidence>
<evidence type="ECO:0000256" key="2">
    <source>
        <dbReference type="ARBA" id="ARBA00023008"/>
    </source>
</evidence>
<name>A0A2W5ED58_9SPHI</name>
<dbReference type="Pfam" id="PF02630">
    <property type="entry name" value="SCO1-SenC"/>
    <property type="match status" value="1"/>
</dbReference>
<dbReference type="InterPro" id="IPR003782">
    <property type="entry name" value="SCO1/SenC"/>
</dbReference>
<dbReference type="PANTHER" id="PTHR12151">
    <property type="entry name" value="ELECTRON TRANSPORT PROTIN SCO1/SENC FAMILY MEMBER"/>
    <property type="match status" value="1"/>
</dbReference>
<feature type="binding site" evidence="3">
    <location>
        <position position="91"/>
    </location>
    <ligand>
        <name>Cu cation</name>
        <dbReference type="ChEBI" id="CHEBI:23378"/>
    </ligand>
</feature>
<dbReference type="Proteomes" id="UP000249645">
    <property type="component" value="Unassembled WGS sequence"/>
</dbReference>
<evidence type="ECO:0000313" key="6">
    <source>
        <dbReference type="EMBL" id="PZP40928.1"/>
    </source>
</evidence>
<protein>
    <submittedName>
        <fullName evidence="6">SCO family protein</fullName>
    </submittedName>
</protein>
<dbReference type="InterPro" id="IPR036249">
    <property type="entry name" value="Thioredoxin-like_sf"/>
</dbReference>
<dbReference type="AlphaFoldDB" id="A0A2W5ED58"/>
<evidence type="ECO:0000259" key="5">
    <source>
        <dbReference type="PROSITE" id="PS51352"/>
    </source>
</evidence>
<comment type="caution">
    <text evidence="6">The sequence shown here is derived from an EMBL/GenBank/DDBJ whole genome shotgun (WGS) entry which is preliminary data.</text>
</comment>
<dbReference type="CDD" id="cd02968">
    <property type="entry name" value="SCO"/>
    <property type="match status" value="1"/>
</dbReference>
<evidence type="ECO:0000256" key="3">
    <source>
        <dbReference type="PIRSR" id="PIRSR603782-1"/>
    </source>
</evidence>
<feature type="binding site" evidence="3">
    <location>
        <position position="87"/>
    </location>
    <ligand>
        <name>Cu cation</name>
        <dbReference type="ChEBI" id="CHEBI:23378"/>
    </ligand>
</feature>